<dbReference type="SUPFAM" id="SSF52833">
    <property type="entry name" value="Thioredoxin-like"/>
    <property type="match status" value="1"/>
</dbReference>
<accession>A0A316AN10</accession>
<feature type="signal peptide" evidence="1">
    <location>
        <begin position="1"/>
        <end position="22"/>
    </location>
</feature>
<proteinExistence type="predicted"/>
<dbReference type="AlphaFoldDB" id="A0A316AN10"/>
<name>A0A316AN10_9BACT</name>
<keyword evidence="4" id="KW-1185">Reference proteome</keyword>
<dbReference type="InterPro" id="IPR012336">
    <property type="entry name" value="Thioredoxin-like_fold"/>
</dbReference>
<dbReference type="Proteomes" id="UP000245880">
    <property type="component" value="Unassembled WGS sequence"/>
</dbReference>
<sequence>MQKNRVIQILVSILFVSLSANAQLVPVQKIAPFNIKLTNGQSYTANQMAKGPTVLIYFSPDCDHCVDFTEDLLKNYSVIANKQVVMVTFQDMKMLKPFVQKFKLSQYPNIKVGTEGNSFTVQRYYKIRSFPYIAIYDKNGNPVRTYEGVQSHAAIFNTLKNI</sequence>
<dbReference type="InterPro" id="IPR013766">
    <property type="entry name" value="Thioredoxin_domain"/>
</dbReference>
<evidence type="ECO:0000313" key="4">
    <source>
        <dbReference type="Proteomes" id="UP000245880"/>
    </source>
</evidence>
<comment type="caution">
    <text evidence="3">The sequence shown here is derived from an EMBL/GenBank/DDBJ whole genome shotgun (WGS) entry which is preliminary data.</text>
</comment>
<dbReference type="PROSITE" id="PS51352">
    <property type="entry name" value="THIOREDOXIN_2"/>
    <property type="match status" value="1"/>
</dbReference>
<feature type="domain" description="Thioredoxin" evidence="2">
    <location>
        <begin position="24"/>
        <end position="162"/>
    </location>
</feature>
<evidence type="ECO:0000259" key="2">
    <source>
        <dbReference type="PROSITE" id="PS51352"/>
    </source>
</evidence>
<dbReference type="Gene3D" id="3.40.30.10">
    <property type="entry name" value="Glutaredoxin"/>
    <property type="match status" value="1"/>
</dbReference>
<dbReference type="OrthoDB" id="662072at2"/>
<dbReference type="Pfam" id="PF13098">
    <property type="entry name" value="Thioredoxin_2"/>
    <property type="match status" value="1"/>
</dbReference>
<keyword evidence="1" id="KW-0732">Signal</keyword>
<organism evidence="3 4">
    <name type="scientific">Dyadobacter jejuensis</name>
    <dbReference type="NCBI Taxonomy" id="1082580"/>
    <lineage>
        <taxon>Bacteria</taxon>
        <taxon>Pseudomonadati</taxon>
        <taxon>Bacteroidota</taxon>
        <taxon>Cytophagia</taxon>
        <taxon>Cytophagales</taxon>
        <taxon>Spirosomataceae</taxon>
        <taxon>Dyadobacter</taxon>
    </lineage>
</organism>
<gene>
    <name evidence="3" type="ORF">CLV98_103215</name>
</gene>
<dbReference type="RefSeq" id="WP_109673776.1">
    <property type="nucleotide sequence ID" value="NZ_QGDT01000003.1"/>
</dbReference>
<dbReference type="EMBL" id="QGDT01000003">
    <property type="protein sequence ID" value="PWJ58848.1"/>
    <property type="molecule type" value="Genomic_DNA"/>
</dbReference>
<dbReference type="InterPro" id="IPR036249">
    <property type="entry name" value="Thioredoxin-like_sf"/>
</dbReference>
<reference evidence="3 4" key="1">
    <citation type="submission" date="2018-03" db="EMBL/GenBank/DDBJ databases">
        <title>Genomic Encyclopedia of Archaeal and Bacterial Type Strains, Phase II (KMG-II): from individual species to whole genera.</title>
        <authorList>
            <person name="Goeker M."/>
        </authorList>
    </citation>
    <scope>NUCLEOTIDE SEQUENCE [LARGE SCALE GENOMIC DNA]</scope>
    <source>
        <strain evidence="3 4">DSM 100346</strain>
    </source>
</reference>
<protein>
    <submittedName>
        <fullName evidence="3">Thioredoxin-like protein</fullName>
    </submittedName>
</protein>
<evidence type="ECO:0000256" key="1">
    <source>
        <dbReference type="SAM" id="SignalP"/>
    </source>
</evidence>
<feature type="chain" id="PRO_5016247645" evidence="1">
    <location>
        <begin position="23"/>
        <end position="162"/>
    </location>
</feature>
<evidence type="ECO:0000313" key="3">
    <source>
        <dbReference type="EMBL" id="PWJ58848.1"/>
    </source>
</evidence>